<protein>
    <recommendedName>
        <fullName evidence="4">DUF4876 domain-containing protein</fullName>
    </recommendedName>
</protein>
<keyword evidence="1" id="KW-0732">Signal</keyword>
<dbReference type="Pfam" id="PF16215">
    <property type="entry name" value="DUF4876"/>
    <property type="match status" value="1"/>
</dbReference>
<dbReference type="Gene3D" id="2.60.40.10">
    <property type="entry name" value="Immunoglobulins"/>
    <property type="match status" value="1"/>
</dbReference>
<gene>
    <name evidence="2" type="ORF">FHS90_002893</name>
</gene>
<name>A0A839GMX8_9BACT</name>
<dbReference type="Proteomes" id="UP000563094">
    <property type="component" value="Unassembled WGS sequence"/>
</dbReference>
<feature type="signal peptide" evidence="1">
    <location>
        <begin position="1"/>
        <end position="18"/>
    </location>
</feature>
<dbReference type="InterPro" id="IPR013783">
    <property type="entry name" value="Ig-like_fold"/>
</dbReference>
<dbReference type="PROSITE" id="PS51257">
    <property type="entry name" value="PROKAR_LIPOPROTEIN"/>
    <property type="match status" value="1"/>
</dbReference>
<accession>A0A839GMX8</accession>
<feature type="chain" id="PRO_5032912826" description="DUF4876 domain-containing protein" evidence="1">
    <location>
        <begin position="19"/>
        <end position="433"/>
    </location>
</feature>
<dbReference type="SUPFAM" id="SSF49478">
    <property type="entry name" value="Cna protein B-type domain"/>
    <property type="match status" value="1"/>
</dbReference>
<evidence type="ECO:0000313" key="3">
    <source>
        <dbReference type="Proteomes" id="UP000563094"/>
    </source>
</evidence>
<dbReference type="RefSeq" id="WP_082893753.1">
    <property type="nucleotide sequence ID" value="NZ_JACJIQ010000011.1"/>
</dbReference>
<sequence>MKRILPFVVLLMPLLFLACEEDDSPLVQPVSFEVVVKYSSTYGNQTASNIKVKALNLDSKIATEATTNAIGVANFENLPVGVYDISVSQTYSPAQFLEFSGQTVENDVVFNATLTNQTINVAATKRFELELASSPVGNLVIKQVYFAGSDAKDGALFRDQFIEIHNNSDQVQYADGICFGQVLGKGGTVKVDPMYLQENGQYDWSKSLGMTVGNRANTDFVYMESLFQIPGTGTQYPIQPGQSIVIAQNALNHKAPYQDQAGKTITPINPDLTVDLSGADFEAFYGSTQASDINNPAVPNLILLHTYGKDMLFDNPGRDAYVLIKKDPGVASLPKFPTPDKTTITSATTLYYQVPVDWVLDAVEVQESSTKLLPKKLPNALDAGYTYVPLGKYSSQSVIRKVAKTFNGRVILQDTNNSTNDFRPLDRANPKGF</sequence>
<keyword evidence="3" id="KW-1185">Reference proteome</keyword>
<evidence type="ECO:0008006" key="4">
    <source>
        <dbReference type="Google" id="ProtNLM"/>
    </source>
</evidence>
<dbReference type="InterPro" id="IPR032627">
    <property type="entry name" value="DUF4876"/>
</dbReference>
<evidence type="ECO:0000313" key="2">
    <source>
        <dbReference type="EMBL" id="MBA9078169.1"/>
    </source>
</evidence>
<dbReference type="EMBL" id="JACJIQ010000011">
    <property type="protein sequence ID" value="MBA9078169.1"/>
    <property type="molecule type" value="Genomic_DNA"/>
</dbReference>
<dbReference type="AlphaFoldDB" id="A0A839GMX8"/>
<comment type="caution">
    <text evidence="2">The sequence shown here is derived from an EMBL/GenBank/DDBJ whole genome shotgun (WGS) entry which is preliminary data.</text>
</comment>
<evidence type="ECO:0000256" key="1">
    <source>
        <dbReference type="SAM" id="SignalP"/>
    </source>
</evidence>
<organism evidence="2 3">
    <name type="scientific">Rufibacter quisquiliarum</name>
    <dbReference type="NCBI Taxonomy" id="1549639"/>
    <lineage>
        <taxon>Bacteria</taxon>
        <taxon>Pseudomonadati</taxon>
        <taxon>Bacteroidota</taxon>
        <taxon>Cytophagia</taxon>
        <taxon>Cytophagales</taxon>
        <taxon>Hymenobacteraceae</taxon>
        <taxon>Rufibacter</taxon>
    </lineage>
</organism>
<proteinExistence type="predicted"/>
<reference evidence="2 3" key="1">
    <citation type="submission" date="2020-08" db="EMBL/GenBank/DDBJ databases">
        <title>Genomic Encyclopedia of Type Strains, Phase IV (KMG-IV): sequencing the most valuable type-strain genomes for metagenomic binning, comparative biology and taxonomic classification.</title>
        <authorList>
            <person name="Goeker M."/>
        </authorList>
    </citation>
    <scope>NUCLEOTIDE SEQUENCE [LARGE SCALE GENOMIC DNA]</scope>
    <source>
        <strain evidence="2 3">DSM 29854</strain>
    </source>
</reference>